<protein>
    <submittedName>
        <fullName evidence="1">Uncharacterized protein</fullName>
    </submittedName>
</protein>
<name>A0A1M5NB14_9BRAD</name>
<evidence type="ECO:0000313" key="1">
    <source>
        <dbReference type="EMBL" id="SHG86678.1"/>
    </source>
</evidence>
<sequence>MAKLSRDEREAIAEKRLLSVLATATIANQRTLEQKISDAGPYGQRVDPHVLTDVRKRLMKEGIIGVASSAGSPWFFASNTSKAAWEARLQILLAVYQPYLAIAGRIGQALEIATYRALSEIPNADFEGRFKELDGHDDSTMYKKEEPTQHIGTRSLKGDERLDFILRTANAGPIGIECKNVRHWMYPHVNEIKDTLRKCLALNAVPVLIARRIPYVTFAVLSHCGLIIHQTYNQLFPAADATLSAQVAHKTMLGYHDIRTTNQPDARLLKFITQNLPSIAAAARQRFEGHKDLLEPFSNGEMNYVEFAARVLRRSRGQNEDFPTR</sequence>
<reference evidence="1 2" key="1">
    <citation type="submission" date="2016-11" db="EMBL/GenBank/DDBJ databases">
        <authorList>
            <person name="Jaros S."/>
            <person name="Januszkiewicz K."/>
            <person name="Wedrychowicz H."/>
        </authorList>
    </citation>
    <scope>NUCLEOTIDE SEQUENCE [LARGE SCALE GENOMIC DNA]</scope>
    <source>
        <strain evidence="1 2">GAS138</strain>
    </source>
</reference>
<organism evidence="1 2">
    <name type="scientific">Bradyrhizobium erythrophlei</name>
    <dbReference type="NCBI Taxonomy" id="1437360"/>
    <lineage>
        <taxon>Bacteria</taxon>
        <taxon>Pseudomonadati</taxon>
        <taxon>Pseudomonadota</taxon>
        <taxon>Alphaproteobacteria</taxon>
        <taxon>Hyphomicrobiales</taxon>
        <taxon>Nitrobacteraceae</taxon>
        <taxon>Bradyrhizobium</taxon>
    </lineage>
</organism>
<proteinExistence type="predicted"/>
<dbReference type="EMBL" id="LT670817">
    <property type="protein sequence ID" value="SHG86678.1"/>
    <property type="molecule type" value="Genomic_DNA"/>
</dbReference>
<evidence type="ECO:0000313" key="2">
    <source>
        <dbReference type="Proteomes" id="UP000189796"/>
    </source>
</evidence>
<accession>A0A1M5NB14</accession>
<dbReference type="OrthoDB" id="8445660at2"/>
<dbReference type="Proteomes" id="UP000189796">
    <property type="component" value="Chromosome I"/>
</dbReference>
<dbReference type="RefSeq" id="WP_079601838.1">
    <property type="nucleotide sequence ID" value="NZ_LT670817.1"/>
</dbReference>
<dbReference type="AlphaFoldDB" id="A0A1M5NB14"/>
<gene>
    <name evidence="1" type="ORF">SAMN05443248_2908</name>
</gene>